<dbReference type="EMBL" id="HBEB01014119">
    <property type="protein sequence ID" value="CAD8274753.1"/>
    <property type="molecule type" value="Transcribed_RNA"/>
</dbReference>
<evidence type="ECO:0000313" key="3">
    <source>
        <dbReference type="Proteomes" id="UP000751190"/>
    </source>
</evidence>
<reference evidence="1" key="1">
    <citation type="submission" date="2021-01" db="EMBL/GenBank/DDBJ databases">
        <authorList>
            <person name="Corre E."/>
            <person name="Pelletier E."/>
            <person name="Niang G."/>
            <person name="Scheremetjew M."/>
            <person name="Finn R."/>
            <person name="Kale V."/>
            <person name="Holt S."/>
            <person name="Cochrane G."/>
            <person name="Meng A."/>
            <person name="Brown T."/>
            <person name="Cohen L."/>
        </authorList>
    </citation>
    <scope>NUCLEOTIDE SEQUENCE</scope>
    <source>
        <strain evidence="1">RCC1537</strain>
    </source>
</reference>
<gene>
    <name evidence="2" type="ORF">KFE25_013279</name>
    <name evidence="1" type="ORF">PLUT1463_LOCUS9069</name>
</gene>
<dbReference type="AlphaFoldDB" id="A0A7R9YLR8"/>
<dbReference type="EMBL" id="JAGTXO010000004">
    <property type="protein sequence ID" value="KAG8468196.1"/>
    <property type="molecule type" value="Genomic_DNA"/>
</dbReference>
<proteinExistence type="predicted"/>
<reference evidence="2" key="2">
    <citation type="submission" date="2021-05" db="EMBL/GenBank/DDBJ databases">
        <title>The genome of the haptophyte Pavlova lutheri (Diacronema luteri, Pavlovales) - a model for lipid biosynthesis in eukaryotic algae.</title>
        <authorList>
            <person name="Hulatt C.J."/>
            <person name="Posewitz M.C."/>
        </authorList>
    </citation>
    <scope>NUCLEOTIDE SEQUENCE</scope>
    <source>
        <strain evidence="2">NIVA-4/92</strain>
    </source>
</reference>
<dbReference type="Proteomes" id="UP000751190">
    <property type="component" value="Unassembled WGS sequence"/>
</dbReference>
<evidence type="ECO:0000313" key="2">
    <source>
        <dbReference type="EMBL" id="KAG8468196.1"/>
    </source>
</evidence>
<organism evidence="1">
    <name type="scientific">Diacronema lutheri</name>
    <name type="common">Unicellular marine alga</name>
    <name type="synonym">Monochrysis lutheri</name>
    <dbReference type="NCBI Taxonomy" id="2081491"/>
    <lineage>
        <taxon>Eukaryota</taxon>
        <taxon>Haptista</taxon>
        <taxon>Haptophyta</taxon>
        <taxon>Pavlovophyceae</taxon>
        <taxon>Pavlovales</taxon>
        <taxon>Pavlovaceae</taxon>
        <taxon>Diacronema</taxon>
    </lineage>
</organism>
<keyword evidence="3" id="KW-1185">Reference proteome</keyword>
<sequence length="216" mass="22850">MARVCRAAAAAALALSGERAARCIAPVNARELEERMASAPALARGARALLCRPSAWTAAHLVHVSERAADMVLAQRAAAALRAELRDFYLERSGTGLPPPPPITVMQRRGSDCFTARFCMAPGDEQAAVLSRALSRALDCVSVALVEEERGSRVVMHADQLRLVLIAPSDRVRCCALEVSATDETLARAVRLVARAFALAHTLSMRADGSVGAAPG</sequence>
<protein>
    <submittedName>
        <fullName evidence="1">Uncharacterized protein</fullName>
    </submittedName>
</protein>
<accession>A0A7R9YLR8</accession>
<name>A0A7R9YLR8_DIALT</name>
<evidence type="ECO:0000313" key="1">
    <source>
        <dbReference type="EMBL" id="CAD8274753.1"/>
    </source>
</evidence>